<protein>
    <recommendedName>
        <fullName evidence="6">Dihydrolipoamide acetyltransferase component of pyruvate dehydrogenase complex</fullName>
        <ecNumber evidence="6">2.3.1.-</ecNumber>
    </recommendedName>
</protein>
<evidence type="ECO:0000259" key="8">
    <source>
        <dbReference type="PROSITE" id="PS50968"/>
    </source>
</evidence>
<keyword evidence="11" id="KW-1185">Reference proteome</keyword>
<dbReference type="InterPro" id="IPR001078">
    <property type="entry name" value="2-oxoacid_DH_actylTfrase"/>
</dbReference>
<sequence>MSHKVFHLPDLGEGLTEAEVVSWLVGPGDTVVVDQPIAVVETAKAQVELPCPYAGSVVTLHGEAGHVVDVGAPFITVDVDVPADGITGGGASEASDVAVDTYREEERAGSGAVLIGYGTSEGSRRRRRRVGAGGPTAPAAGSSLPSAAPVMGDTAAPAVGDTAGTVVGDTAGTVVGDTAGPVVDGRLPAEVSSKPGAAVRVISPLVRQLAAEHGIDLRTVTPTAPGGIIRRCDVMAVVTARGEGGAPGSVAPQSESRVSATAGSPTPDRRIPLTGIRGTIASRLTTSRREIPDATTWVDVDATDFLAVRRQLAEARPEARIGVLALLGRVMVAAVRRYPELNSTVDTAANEVVVRGAINLGFAAQSPRGLVVPVVHGADEMTLAELSTALRELTTKAMDGTLSPAEMTGGTFTLNNYGGYGVDGSTPIINHPEAAMVGVGRMIDKPWVVDGALAVRKVGTIGLTFDHRVCDGGTAGGFIRYVADCIERPTTLLLDL</sequence>
<keyword evidence="5 6" id="KW-0012">Acyltransferase</keyword>
<comment type="similarity">
    <text evidence="2 6">Belongs to the 2-oxoacid dehydrogenase family.</text>
</comment>
<dbReference type="CDD" id="cd06849">
    <property type="entry name" value="lipoyl_domain"/>
    <property type="match status" value="1"/>
</dbReference>
<dbReference type="SUPFAM" id="SSF47005">
    <property type="entry name" value="Peripheral subunit-binding domain of 2-oxo acid dehydrogenase complex"/>
    <property type="match status" value="1"/>
</dbReference>
<dbReference type="PROSITE" id="PS50968">
    <property type="entry name" value="BIOTINYL_LIPOYL"/>
    <property type="match status" value="1"/>
</dbReference>
<dbReference type="InterPro" id="IPR050743">
    <property type="entry name" value="2-oxoacid_DH_E2_comp"/>
</dbReference>
<dbReference type="Pfam" id="PF02817">
    <property type="entry name" value="E3_binding"/>
    <property type="match status" value="1"/>
</dbReference>
<dbReference type="PANTHER" id="PTHR43178:SF5">
    <property type="entry name" value="LIPOAMIDE ACYLTRANSFERASE COMPONENT OF BRANCHED-CHAIN ALPHA-KETO ACID DEHYDROGENASE COMPLEX, MITOCHONDRIAL"/>
    <property type="match status" value="1"/>
</dbReference>
<evidence type="ECO:0000256" key="1">
    <source>
        <dbReference type="ARBA" id="ARBA00001938"/>
    </source>
</evidence>
<reference evidence="10 11" key="1">
    <citation type="submission" date="2022-02" db="EMBL/GenBank/DDBJ databases">
        <title>Uncovering new skin microbiome diversity through culturing and metagenomics.</title>
        <authorList>
            <person name="Conlan S."/>
            <person name="Deming C."/>
            <person name="Nisc Comparative Sequencing Program N."/>
            <person name="Segre J.A."/>
        </authorList>
    </citation>
    <scope>NUCLEOTIDE SEQUENCE [LARGE SCALE GENOMIC DNA]</scope>
    <source>
        <strain evidence="10 11">ACRQZ</strain>
    </source>
</reference>
<accession>A0ABS9Q238</accession>
<organism evidence="10 11">
    <name type="scientific">Arsenicicoccus bolidensis</name>
    <dbReference type="NCBI Taxonomy" id="229480"/>
    <lineage>
        <taxon>Bacteria</taxon>
        <taxon>Bacillati</taxon>
        <taxon>Actinomycetota</taxon>
        <taxon>Actinomycetes</taxon>
        <taxon>Micrococcales</taxon>
        <taxon>Intrasporangiaceae</taxon>
        <taxon>Arsenicicoccus</taxon>
    </lineage>
</organism>
<feature type="compositionally biased region" description="Low complexity" evidence="7">
    <location>
        <begin position="135"/>
        <end position="146"/>
    </location>
</feature>
<keyword evidence="3 6" id="KW-0808">Transferase</keyword>
<dbReference type="Gene3D" id="2.40.50.100">
    <property type="match status" value="1"/>
</dbReference>
<evidence type="ECO:0000256" key="5">
    <source>
        <dbReference type="ARBA" id="ARBA00023315"/>
    </source>
</evidence>
<dbReference type="Gene3D" id="3.30.559.10">
    <property type="entry name" value="Chloramphenicol acetyltransferase-like domain"/>
    <property type="match status" value="1"/>
</dbReference>
<evidence type="ECO:0000256" key="3">
    <source>
        <dbReference type="ARBA" id="ARBA00022679"/>
    </source>
</evidence>
<dbReference type="InterPro" id="IPR036625">
    <property type="entry name" value="E3-bd_dom_sf"/>
</dbReference>
<evidence type="ECO:0000256" key="2">
    <source>
        <dbReference type="ARBA" id="ARBA00007317"/>
    </source>
</evidence>
<dbReference type="Gene3D" id="4.10.320.10">
    <property type="entry name" value="E3-binding domain"/>
    <property type="match status" value="1"/>
</dbReference>
<dbReference type="PROSITE" id="PS00189">
    <property type="entry name" value="LIPOYL"/>
    <property type="match status" value="1"/>
</dbReference>
<dbReference type="RefSeq" id="WP_239263898.1">
    <property type="nucleotide sequence ID" value="NZ_JAKRCV010000022.1"/>
</dbReference>
<comment type="cofactor">
    <cofactor evidence="1 6">
        <name>(R)-lipoate</name>
        <dbReference type="ChEBI" id="CHEBI:83088"/>
    </cofactor>
</comment>
<dbReference type="InterPro" id="IPR000089">
    <property type="entry name" value="Biotin_lipoyl"/>
</dbReference>
<dbReference type="EC" id="2.3.1.-" evidence="6"/>
<feature type="compositionally biased region" description="Polar residues" evidence="7">
    <location>
        <begin position="251"/>
        <end position="264"/>
    </location>
</feature>
<dbReference type="Pfam" id="PF00364">
    <property type="entry name" value="Biotin_lipoyl"/>
    <property type="match status" value="1"/>
</dbReference>
<gene>
    <name evidence="10" type="ORF">MHL29_08575</name>
</gene>
<keyword evidence="4 6" id="KW-0450">Lipoyl</keyword>
<dbReference type="InterPro" id="IPR011053">
    <property type="entry name" value="Single_hybrid_motif"/>
</dbReference>
<evidence type="ECO:0000256" key="6">
    <source>
        <dbReference type="RuleBase" id="RU003423"/>
    </source>
</evidence>
<feature type="region of interest" description="Disordered" evidence="7">
    <location>
        <begin position="243"/>
        <end position="269"/>
    </location>
</feature>
<evidence type="ECO:0000259" key="9">
    <source>
        <dbReference type="PROSITE" id="PS51826"/>
    </source>
</evidence>
<evidence type="ECO:0000313" key="10">
    <source>
        <dbReference type="EMBL" id="MCG7321938.1"/>
    </source>
</evidence>
<dbReference type="PROSITE" id="PS51826">
    <property type="entry name" value="PSBD"/>
    <property type="match status" value="1"/>
</dbReference>
<dbReference type="SUPFAM" id="SSF51230">
    <property type="entry name" value="Single hybrid motif"/>
    <property type="match status" value="1"/>
</dbReference>
<dbReference type="Pfam" id="PF00198">
    <property type="entry name" value="2-oxoacid_dh"/>
    <property type="match status" value="1"/>
</dbReference>
<proteinExistence type="inferred from homology"/>
<dbReference type="PANTHER" id="PTHR43178">
    <property type="entry name" value="DIHYDROLIPOAMIDE ACETYLTRANSFERASE COMPONENT OF PYRUVATE DEHYDROGENASE COMPLEX"/>
    <property type="match status" value="1"/>
</dbReference>
<feature type="domain" description="Lipoyl-binding" evidence="8">
    <location>
        <begin position="3"/>
        <end position="78"/>
    </location>
</feature>
<feature type="domain" description="Peripheral subunit-binding (PSBD)" evidence="9">
    <location>
        <begin position="201"/>
        <end position="238"/>
    </location>
</feature>
<feature type="region of interest" description="Disordered" evidence="7">
    <location>
        <begin position="115"/>
        <end position="146"/>
    </location>
</feature>
<dbReference type="InterPro" id="IPR004167">
    <property type="entry name" value="PSBD"/>
</dbReference>
<dbReference type="InterPro" id="IPR003016">
    <property type="entry name" value="2-oxoA_DH_lipoyl-BS"/>
</dbReference>
<comment type="caution">
    <text evidence="10">The sequence shown here is derived from an EMBL/GenBank/DDBJ whole genome shotgun (WGS) entry which is preliminary data.</text>
</comment>
<dbReference type="SUPFAM" id="SSF52777">
    <property type="entry name" value="CoA-dependent acyltransferases"/>
    <property type="match status" value="1"/>
</dbReference>
<dbReference type="Proteomes" id="UP001521931">
    <property type="component" value="Unassembled WGS sequence"/>
</dbReference>
<evidence type="ECO:0000313" key="11">
    <source>
        <dbReference type="Proteomes" id="UP001521931"/>
    </source>
</evidence>
<name>A0ABS9Q238_9MICO</name>
<evidence type="ECO:0000256" key="4">
    <source>
        <dbReference type="ARBA" id="ARBA00022823"/>
    </source>
</evidence>
<dbReference type="EMBL" id="JAKRCV010000022">
    <property type="protein sequence ID" value="MCG7321938.1"/>
    <property type="molecule type" value="Genomic_DNA"/>
</dbReference>
<dbReference type="InterPro" id="IPR023213">
    <property type="entry name" value="CAT-like_dom_sf"/>
</dbReference>
<evidence type="ECO:0000256" key="7">
    <source>
        <dbReference type="SAM" id="MobiDB-lite"/>
    </source>
</evidence>